<proteinExistence type="predicted"/>
<evidence type="ECO:0000313" key="1">
    <source>
        <dbReference type="EMBL" id="KAK9319884.1"/>
    </source>
</evidence>
<name>A0ACC3TFK3_9ASCO</name>
<keyword evidence="2" id="KW-1185">Reference proteome</keyword>
<accession>A0ACC3TFK3</accession>
<dbReference type="EMBL" id="MU970156">
    <property type="protein sequence ID" value="KAK9319884.1"/>
    <property type="molecule type" value="Genomic_DNA"/>
</dbReference>
<comment type="caution">
    <text evidence="1">The sequence shown here is derived from an EMBL/GenBank/DDBJ whole genome shotgun (WGS) entry which is preliminary data.</text>
</comment>
<dbReference type="Proteomes" id="UP001489719">
    <property type="component" value="Unassembled WGS sequence"/>
</dbReference>
<sequence>MWYCLQNLPLSLQSQLPVPKLPTQLPRKPTGCGVIFRQENFLMNGLRRGTKRREIRCTLITKGTGKQCNWSTTDSKRQTPTTNIRVHLKEKHGILPHGVPEPAAAAQSLLSLASGFIRRNSQG</sequence>
<protein>
    <submittedName>
        <fullName evidence="1">Uncharacterized protein</fullName>
    </submittedName>
</protein>
<evidence type="ECO:0000313" key="2">
    <source>
        <dbReference type="Proteomes" id="UP001489719"/>
    </source>
</evidence>
<gene>
    <name evidence="1" type="ORF">V1517DRAFT_331139</name>
</gene>
<reference evidence="2" key="1">
    <citation type="journal article" date="2024" name="Front. Bioeng. Biotechnol.">
        <title>Genome-scale model development and genomic sequencing of the oleaginous clade Lipomyces.</title>
        <authorList>
            <person name="Czajka J.J."/>
            <person name="Han Y."/>
            <person name="Kim J."/>
            <person name="Mondo S.J."/>
            <person name="Hofstad B.A."/>
            <person name="Robles A."/>
            <person name="Haridas S."/>
            <person name="Riley R."/>
            <person name="LaButti K."/>
            <person name="Pangilinan J."/>
            <person name="Andreopoulos W."/>
            <person name="Lipzen A."/>
            <person name="Yan J."/>
            <person name="Wang M."/>
            <person name="Ng V."/>
            <person name="Grigoriev I.V."/>
            <person name="Spatafora J.W."/>
            <person name="Magnuson J.K."/>
            <person name="Baker S.E."/>
            <person name="Pomraning K.R."/>
        </authorList>
    </citation>
    <scope>NUCLEOTIDE SEQUENCE [LARGE SCALE GENOMIC DNA]</scope>
    <source>
        <strain evidence="2">CBS 10300</strain>
    </source>
</reference>
<organism evidence="1 2">
    <name type="scientific">Lipomyces orientalis</name>
    <dbReference type="NCBI Taxonomy" id="1233043"/>
    <lineage>
        <taxon>Eukaryota</taxon>
        <taxon>Fungi</taxon>
        <taxon>Dikarya</taxon>
        <taxon>Ascomycota</taxon>
        <taxon>Saccharomycotina</taxon>
        <taxon>Lipomycetes</taxon>
        <taxon>Lipomycetales</taxon>
        <taxon>Lipomycetaceae</taxon>
        <taxon>Lipomyces</taxon>
    </lineage>
</organism>